<dbReference type="Proteomes" id="UP000679124">
    <property type="component" value="Segment"/>
</dbReference>
<keyword evidence="5 9" id="KW-0694">RNA-binding</keyword>
<reference evidence="10" key="1">
    <citation type="journal article" date="2020" name="Acta Virol.">
        <title>Identification of Trichosanthes associated rhabdovirus 1, a novel member of the genus Cytorhabdovirus of the family Rhabdoviridae, in the Trichosanthes kirilowii transcriptome.</title>
        <authorList>
            <person name="Goh C.J."/>
            <person name="Park D."/>
            <person name="Hahn Y."/>
        </authorList>
    </citation>
    <scope>NUCLEOTIDE SEQUENCE</scope>
    <source>
        <strain evidence="10">Shenzhen</strain>
    </source>
</reference>
<dbReference type="GO" id="GO:0019029">
    <property type="term" value="C:helical viral capsid"/>
    <property type="evidence" value="ECO:0007669"/>
    <property type="project" value="UniProtKB-UniRule"/>
</dbReference>
<comment type="similarity">
    <text evidence="9">Belongs to the cytorhabdovirus nucleocapsid protein family.</text>
</comment>
<evidence type="ECO:0000256" key="9">
    <source>
        <dbReference type="RuleBase" id="RU369108"/>
    </source>
</evidence>
<accession>A0A6F9F245</accession>
<keyword evidence="2 9" id="KW-1139">Helical capsid protein</keyword>
<evidence type="ECO:0000256" key="7">
    <source>
        <dbReference type="ARBA" id="ARBA00023274"/>
    </source>
</evidence>
<comment type="subcellular location">
    <subcellularLocation>
        <location evidence="9">Virion</location>
    </subcellularLocation>
    <subcellularLocation>
        <location evidence="9">Host cytoplasm</location>
    </subcellularLocation>
</comment>
<keyword evidence="11" id="KW-1185">Reference proteome</keyword>
<dbReference type="GO" id="GO:0003723">
    <property type="term" value="F:RNA binding"/>
    <property type="evidence" value="ECO:0007669"/>
    <property type="project" value="UniProtKB-UniRule"/>
</dbReference>
<gene>
    <name evidence="10" type="primary">N</name>
</gene>
<evidence type="ECO:0000256" key="5">
    <source>
        <dbReference type="ARBA" id="ARBA00022884"/>
    </source>
</evidence>
<evidence type="ECO:0000256" key="6">
    <source>
        <dbReference type="ARBA" id="ARBA00023086"/>
    </source>
</evidence>
<evidence type="ECO:0000256" key="8">
    <source>
        <dbReference type="ARBA" id="ARBA00033344"/>
    </source>
</evidence>
<name>A0A6F9F245_9RHAB</name>
<evidence type="ECO:0000313" key="11">
    <source>
        <dbReference type="Proteomes" id="UP000679124"/>
    </source>
</evidence>
<keyword evidence="7 9" id="KW-0687">Ribonucleoprotein</keyword>
<evidence type="ECO:0000256" key="3">
    <source>
        <dbReference type="ARBA" id="ARBA00022561"/>
    </source>
</evidence>
<protein>
    <recommendedName>
        <fullName evidence="1 9">Nucleoprotein</fullName>
        <shortName evidence="9">NP</shortName>
        <shortName evidence="9">Protein N</shortName>
    </recommendedName>
    <alternativeName>
        <fullName evidence="8 9">Nucleocapsid protein</fullName>
    </alternativeName>
</protein>
<evidence type="ECO:0000256" key="1">
    <source>
        <dbReference type="ARBA" id="ARBA00014389"/>
    </source>
</evidence>
<evidence type="ECO:0000256" key="2">
    <source>
        <dbReference type="ARBA" id="ARBA00022497"/>
    </source>
</evidence>
<evidence type="ECO:0000256" key="4">
    <source>
        <dbReference type="ARBA" id="ARBA00022844"/>
    </source>
</evidence>
<keyword evidence="3 9" id="KW-0167">Capsid protein</keyword>
<dbReference type="InterPro" id="IPR004902">
    <property type="entry name" value="Rhabdo_ncap_2"/>
</dbReference>
<dbReference type="GO" id="GO:1990904">
    <property type="term" value="C:ribonucleoprotein complex"/>
    <property type="evidence" value="ECO:0007669"/>
    <property type="project" value="UniProtKB-UniRule"/>
</dbReference>
<dbReference type="KEGG" id="vg:80534664"/>
<dbReference type="Pfam" id="PF03216">
    <property type="entry name" value="Rhabdo_ncap_2"/>
    <property type="match status" value="1"/>
</dbReference>
<organism evidence="10 11">
    <name type="scientific">Trichosanthes associated rhabdovirus 1</name>
    <dbReference type="NCBI Taxonomy" id="2654367"/>
    <lineage>
        <taxon>Viruses</taxon>
        <taxon>Riboviria</taxon>
        <taxon>Orthornavirae</taxon>
        <taxon>Negarnaviricota</taxon>
        <taxon>Haploviricotina</taxon>
        <taxon>Monjiviricetes</taxon>
        <taxon>Mononegavirales</taxon>
        <taxon>Rhabdoviridae</taxon>
        <taxon>Betarhabdovirinae</taxon>
        <taxon>Alphacytorhabdovirus</taxon>
        <taxon>Alphacytorhabdovirus trichonsathei</taxon>
        <taxon>Cytorhabdovirus trichosanthei</taxon>
    </lineage>
</organism>
<comment type="function">
    <text evidence="9">Encapsidates the genome, protecting it from nucleases. The encapsidated genomic RNA is termed the nucleocapsid (NC) and serves as template for viral transcription and replication.</text>
</comment>
<dbReference type="GeneID" id="80534664"/>
<dbReference type="EMBL" id="BK011194">
    <property type="protein sequence ID" value="DAC81993.1"/>
    <property type="molecule type" value="Viral_cRNA"/>
</dbReference>
<dbReference type="GO" id="GO:0019013">
    <property type="term" value="C:viral nucleocapsid"/>
    <property type="evidence" value="ECO:0007669"/>
    <property type="project" value="UniProtKB-UniRule"/>
</dbReference>
<comment type="subunit">
    <text evidence="9">Homomultimerizes to form the nucleocapsid. Binds to viral genomic RNA.</text>
</comment>
<dbReference type="GO" id="GO:0030430">
    <property type="term" value="C:host cell cytoplasm"/>
    <property type="evidence" value="ECO:0007669"/>
    <property type="project" value="UniProtKB-SubCell"/>
</dbReference>
<keyword evidence="4 9" id="KW-0946">Virion</keyword>
<proteinExistence type="inferred from homology"/>
<dbReference type="RefSeq" id="YP_010796971.1">
    <property type="nucleotide sequence ID" value="NC_076113.1"/>
</dbReference>
<evidence type="ECO:0000313" key="10">
    <source>
        <dbReference type="EMBL" id="DAC81993.1"/>
    </source>
</evidence>
<keyword evidence="9" id="KW-1035">Host cytoplasm</keyword>
<sequence>MASTTPEKQGLKERLAAAKGLMHQESHKNTMEHNQQVATGKKQGGNAKLFTKVHNMTTPGKTIPKVWSDNELSKIPIYSLTQLSVSEAVLLGNHMMTMLVGNKSNKDLIDIILFLAVSLRDPNDTSKLLLTPPADGFGLKTTIGKPSVSAVDKKTTDDDADQQQGSSVAASLKERLAARKGQKMVNEIITKTTAGSSNAPIEGISSENQAAVYSFLAAFLLRAHSRQPESLIDALPKMVERCASWYEGAEIVIGNLTVEKTLIESMKNLLARREEVMSTWVMWVSYNENEVILNKNNYGMLSYLAGQIYQYTGLHAVVQVLAIQQVTQVPMDQLLGELNHRSTRQPLLALYDMLQHHEIVKEKPGRKTYFRYARIWDSGYFHELQSKQCPDLVYLAAKILKEVSPTGARSDPTKIYAIQDLGETKKEFLDRVATNISRWLVEADDDTGDSGASWAM</sequence>
<keyword evidence="6 9" id="KW-0543">Viral nucleoprotein</keyword>